<keyword evidence="7" id="KW-0804">Transcription</keyword>
<dbReference type="GO" id="GO:0046872">
    <property type="term" value="F:metal ion binding"/>
    <property type="evidence" value="ECO:0007669"/>
    <property type="project" value="UniProtKB-KW"/>
</dbReference>
<evidence type="ECO:0000313" key="13">
    <source>
        <dbReference type="Proteomes" id="UP000290517"/>
    </source>
</evidence>
<dbReference type="InterPro" id="IPR047057">
    <property type="entry name" value="MerR_fam"/>
</dbReference>
<keyword evidence="6" id="KW-0238">DNA-binding</keyword>
<dbReference type="Proteomes" id="UP000289805">
    <property type="component" value="Unassembled WGS sequence"/>
</dbReference>
<dbReference type="PANTHER" id="PTHR30204">
    <property type="entry name" value="REDOX-CYCLING DRUG-SENSING TRANSCRIPTIONAL ACTIVATOR SOXR"/>
    <property type="match status" value="1"/>
</dbReference>
<dbReference type="CDD" id="cd01110">
    <property type="entry name" value="HTH_SoxR"/>
    <property type="match status" value="1"/>
</dbReference>
<dbReference type="GO" id="GO:0006979">
    <property type="term" value="P:response to oxidative stress"/>
    <property type="evidence" value="ECO:0007669"/>
    <property type="project" value="InterPro"/>
</dbReference>
<dbReference type="EMBL" id="SDJQ01000012">
    <property type="protein sequence ID" value="RXR34015.1"/>
    <property type="molecule type" value="Genomic_DNA"/>
</dbReference>
<evidence type="ECO:0000259" key="9">
    <source>
        <dbReference type="PROSITE" id="PS50937"/>
    </source>
</evidence>
<feature type="compositionally biased region" description="Basic and acidic residues" evidence="8">
    <location>
        <begin position="1"/>
        <end position="27"/>
    </location>
</feature>
<proteinExistence type="predicted"/>
<dbReference type="SUPFAM" id="SSF46955">
    <property type="entry name" value="Putative DNA-binding domain"/>
    <property type="match status" value="1"/>
</dbReference>
<feature type="domain" description="HTH merR-type" evidence="9">
    <location>
        <begin position="36"/>
        <end position="101"/>
    </location>
</feature>
<evidence type="ECO:0000256" key="6">
    <source>
        <dbReference type="ARBA" id="ARBA00023125"/>
    </source>
</evidence>
<dbReference type="InterPro" id="IPR000551">
    <property type="entry name" value="MerR-type_HTH_dom"/>
</dbReference>
<evidence type="ECO:0000256" key="7">
    <source>
        <dbReference type="ARBA" id="ARBA00023163"/>
    </source>
</evidence>
<feature type="region of interest" description="Disordered" evidence="8">
    <location>
        <begin position="1"/>
        <end position="31"/>
    </location>
</feature>
<dbReference type="PANTHER" id="PTHR30204:SF0">
    <property type="entry name" value="REDOX-SENSITIVE TRANSCRIPTIONAL ACTIVATOR SOXR"/>
    <property type="match status" value="1"/>
</dbReference>
<sequence length="178" mass="20290">MDHESRDHGPDERGHDPRRGERREHRGPSCLGEDAVGELARRSGVAVSALHFYEREGLLTARRTPGNQRRYPRETLRRVSFIRVSQRVGIPLALVREALATLPQNRTPTAKDWRRLSRMWHADLDARIEQLVRLRDHLTDCIGCGCLSLRKCVLANPHDVLAEEGPGPRTWLVEGLDD</sequence>
<dbReference type="GO" id="GO:0003677">
    <property type="term" value="F:DNA binding"/>
    <property type="evidence" value="ECO:0007669"/>
    <property type="project" value="UniProtKB-KW"/>
</dbReference>
<dbReference type="GO" id="GO:0003700">
    <property type="term" value="F:DNA-binding transcription factor activity"/>
    <property type="evidence" value="ECO:0007669"/>
    <property type="project" value="InterPro"/>
</dbReference>
<keyword evidence="2" id="KW-0479">Metal-binding</keyword>
<dbReference type="InterPro" id="IPR010211">
    <property type="entry name" value="Redox-sen_tscrpt-act_SoxR"/>
</dbReference>
<dbReference type="GO" id="GO:0051537">
    <property type="term" value="F:2 iron, 2 sulfur cluster binding"/>
    <property type="evidence" value="ECO:0007669"/>
    <property type="project" value="UniProtKB-KW"/>
</dbReference>
<keyword evidence="13" id="KW-1185">Reference proteome</keyword>
<accession>A0A4Q1KW28</accession>
<dbReference type="Pfam" id="PF00376">
    <property type="entry name" value="MerR"/>
    <property type="match status" value="1"/>
</dbReference>
<dbReference type="Proteomes" id="UP000290517">
    <property type="component" value="Unassembled WGS sequence"/>
</dbReference>
<protein>
    <submittedName>
        <fullName evidence="11">Redox-sensitive transcriptional activator SoxR</fullName>
    </submittedName>
</protein>
<organism evidence="11 12">
    <name type="scientific">Oerskovia turbata</name>
    <dbReference type="NCBI Taxonomy" id="1713"/>
    <lineage>
        <taxon>Bacteria</taxon>
        <taxon>Bacillati</taxon>
        <taxon>Actinomycetota</taxon>
        <taxon>Actinomycetes</taxon>
        <taxon>Micrococcales</taxon>
        <taxon>Cellulomonadaceae</taxon>
        <taxon>Oerskovia</taxon>
    </lineage>
</organism>
<dbReference type="InterPro" id="IPR009061">
    <property type="entry name" value="DNA-bd_dom_put_sf"/>
</dbReference>
<reference evidence="12 13" key="1">
    <citation type="submission" date="2019-01" db="EMBL/GenBank/DDBJ databases">
        <title>Oerskovia turbata Genome sequencing and assembly.</title>
        <authorList>
            <person name="Dou T."/>
        </authorList>
    </citation>
    <scope>NUCLEOTIDE SEQUENCE [LARGE SCALE GENOMIC DNA]</scope>
    <source>
        <strain evidence="11 12">JCM12123</strain>
        <strain evidence="10 13">JCM3160</strain>
    </source>
</reference>
<evidence type="ECO:0000256" key="1">
    <source>
        <dbReference type="ARBA" id="ARBA00022714"/>
    </source>
</evidence>
<evidence type="ECO:0000256" key="5">
    <source>
        <dbReference type="ARBA" id="ARBA00023015"/>
    </source>
</evidence>
<keyword evidence="4" id="KW-0411">Iron-sulfur</keyword>
<evidence type="ECO:0000313" key="11">
    <source>
        <dbReference type="EMBL" id="RXR34015.1"/>
    </source>
</evidence>
<dbReference type="InterPro" id="IPR015358">
    <property type="entry name" value="Tscrpt_reg_MerR_DNA-bd"/>
</dbReference>
<keyword evidence="1" id="KW-0001">2Fe-2S</keyword>
<evidence type="ECO:0000256" key="4">
    <source>
        <dbReference type="ARBA" id="ARBA00023014"/>
    </source>
</evidence>
<gene>
    <name evidence="11" type="primary">soxR</name>
    <name evidence="10" type="ORF">EQW73_11015</name>
    <name evidence="11" type="ORF">EQW78_10300</name>
</gene>
<dbReference type="Pfam" id="PF09278">
    <property type="entry name" value="MerR-DNA-bind"/>
    <property type="match status" value="1"/>
</dbReference>
<evidence type="ECO:0000256" key="8">
    <source>
        <dbReference type="SAM" id="MobiDB-lite"/>
    </source>
</evidence>
<dbReference type="EMBL" id="SDJR01000006">
    <property type="protein sequence ID" value="RXR25511.1"/>
    <property type="molecule type" value="Genomic_DNA"/>
</dbReference>
<dbReference type="SMART" id="SM00422">
    <property type="entry name" value="HTH_MERR"/>
    <property type="match status" value="1"/>
</dbReference>
<evidence type="ECO:0000256" key="3">
    <source>
        <dbReference type="ARBA" id="ARBA00023004"/>
    </source>
</evidence>
<keyword evidence="3" id="KW-0408">Iron</keyword>
<dbReference type="PROSITE" id="PS50937">
    <property type="entry name" value="HTH_MERR_2"/>
    <property type="match status" value="1"/>
</dbReference>
<evidence type="ECO:0000313" key="12">
    <source>
        <dbReference type="Proteomes" id="UP000289805"/>
    </source>
</evidence>
<dbReference type="Gene3D" id="1.10.1660.10">
    <property type="match status" value="1"/>
</dbReference>
<keyword evidence="5" id="KW-0805">Transcription regulation</keyword>
<evidence type="ECO:0000313" key="10">
    <source>
        <dbReference type="EMBL" id="RXR25511.1"/>
    </source>
</evidence>
<name>A0A4Q1KW28_9CELL</name>
<dbReference type="STRING" id="1713.GCA_000718325_00736"/>
<dbReference type="NCBIfam" id="TIGR01950">
    <property type="entry name" value="SoxR"/>
    <property type="match status" value="1"/>
</dbReference>
<dbReference type="PROSITE" id="PS00552">
    <property type="entry name" value="HTH_MERR_1"/>
    <property type="match status" value="1"/>
</dbReference>
<comment type="caution">
    <text evidence="11">The sequence shown here is derived from an EMBL/GenBank/DDBJ whole genome shotgun (WGS) entry which is preliminary data.</text>
</comment>
<dbReference type="PRINTS" id="PR00040">
    <property type="entry name" value="HTHMERR"/>
</dbReference>
<dbReference type="AlphaFoldDB" id="A0A4Q1KW28"/>
<dbReference type="OrthoDB" id="9802944at2"/>
<evidence type="ECO:0000256" key="2">
    <source>
        <dbReference type="ARBA" id="ARBA00022723"/>
    </source>
</evidence>